<keyword evidence="8 9" id="KW-0472">Membrane</keyword>
<keyword evidence="6" id="KW-0809">Transit peptide</keyword>
<evidence type="ECO:0000256" key="7">
    <source>
        <dbReference type="ARBA" id="ARBA00022989"/>
    </source>
</evidence>
<evidence type="ECO:0000256" key="1">
    <source>
        <dbReference type="ARBA" id="ARBA00004508"/>
    </source>
</evidence>
<feature type="transmembrane region" description="Helical" evidence="9">
    <location>
        <begin position="97"/>
        <end position="116"/>
    </location>
</feature>
<evidence type="ECO:0000256" key="6">
    <source>
        <dbReference type="ARBA" id="ARBA00022946"/>
    </source>
</evidence>
<comment type="subcellular location">
    <subcellularLocation>
        <location evidence="1">Plastid</location>
        <location evidence="1">Chloroplast membrane</location>
        <topology evidence="1">Multi-pass membrane protein</topology>
    </subcellularLocation>
</comment>
<evidence type="ECO:0000256" key="9">
    <source>
        <dbReference type="SAM" id="Phobius"/>
    </source>
</evidence>
<dbReference type="GO" id="GO:0015718">
    <property type="term" value="P:monocarboxylic acid transport"/>
    <property type="evidence" value="ECO:0007669"/>
    <property type="project" value="UniProtKB-ARBA"/>
</dbReference>
<evidence type="ECO:0000256" key="5">
    <source>
        <dbReference type="ARBA" id="ARBA00022692"/>
    </source>
</evidence>
<gene>
    <name evidence="11" type="ORF">KFL_001750230</name>
</gene>
<sequence>MEAVVSEAASLPDPGVPSAPAETPPLELGLYFILWYILNVFFNILNKQLYGYFPFPWFVSTVHLAVGVLYCTIAWGLNMPKRVELSGDEIKALVPISAAHAFGHLMTNVSFASVAVSFTHTIKALEPFFSAVGQYLVFGETISLPLLLSLLPIVGGVSAASMTELSFNWTGFTGAMIANLLFTYRNLIGKKAMIKKLDSTNLYAYISIIALCFCIPATFVMEGKVLIPGIKAAVSKVGARKFVQDLLLVGFFYHTYNQVQFNCLEKVNPVTHAVGNVAKRIFVIGFSLLVFKNPVTKQTAVGTAVAIAGCSIYSLLKAKEKEAALKAKAA</sequence>
<name>A0A1Y1I5U2_KLENI</name>
<evidence type="ECO:0000313" key="12">
    <source>
        <dbReference type="Proteomes" id="UP000054558"/>
    </source>
</evidence>
<keyword evidence="12" id="KW-1185">Reference proteome</keyword>
<dbReference type="InterPro" id="IPR037185">
    <property type="entry name" value="EmrE-like"/>
</dbReference>
<feature type="transmembrane region" description="Helical" evidence="9">
    <location>
        <begin position="57"/>
        <end position="77"/>
    </location>
</feature>
<accession>A0A1Y1I5U2</accession>
<dbReference type="InterPro" id="IPR004696">
    <property type="entry name" value="Tpt_PEP_transl"/>
</dbReference>
<dbReference type="InterPro" id="IPR050186">
    <property type="entry name" value="TPT_transporter"/>
</dbReference>
<dbReference type="EMBL" id="DF237124">
    <property type="protein sequence ID" value="GAQ84086.1"/>
    <property type="molecule type" value="Genomic_DNA"/>
</dbReference>
<feature type="transmembrane region" description="Helical" evidence="9">
    <location>
        <begin position="202"/>
        <end position="221"/>
    </location>
</feature>
<dbReference type="GO" id="GO:0005794">
    <property type="term" value="C:Golgi apparatus"/>
    <property type="evidence" value="ECO:0000318"/>
    <property type="project" value="GO_Central"/>
</dbReference>
<feature type="domain" description="Sugar phosphate transporter" evidence="10">
    <location>
        <begin position="27"/>
        <end position="314"/>
    </location>
</feature>
<keyword evidence="7 9" id="KW-1133">Transmembrane helix</keyword>
<dbReference type="OMA" id="PCVRQNF"/>
<dbReference type="NCBIfam" id="TIGR00817">
    <property type="entry name" value="tpt"/>
    <property type="match status" value="1"/>
</dbReference>
<dbReference type="GO" id="GO:0031969">
    <property type="term" value="C:chloroplast membrane"/>
    <property type="evidence" value="ECO:0007669"/>
    <property type="project" value="UniProtKB-SubCell"/>
</dbReference>
<evidence type="ECO:0000256" key="4">
    <source>
        <dbReference type="ARBA" id="ARBA00022640"/>
    </source>
</evidence>
<dbReference type="GO" id="GO:0015605">
    <property type="term" value="F:organophosphate ester transmembrane transporter activity"/>
    <property type="evidence" value="ECO:0007669"/>
    <property type="project" value="UniProtKB-ARBA"/>
</dbReference>
<proteinExistence type="predicted"/>
<evidence type="ECO:0000256" key="2">
    <source>
        <dbReference type="ARBA" id="ARBA00022448"/>
    </source>
</evidence>
<dbReference type="InterPro" id="IPR004853">
    <property type="entry name" value="Sugar_P_trans_dom"/>
</dbReference>
<evidence type="ECO:0000313" key="11">
    <source>
        <dbReference type="EMBL" id="GAQ84086.1"/>
    </source>
</evidence>
<dbReference type="SUPFAM" id="SSF103481">
    <property type="entry name" value="Multidrug resistance efflux transporter EmrE"/>
    <property type="match status" value="1"/>
</dbReference>
<organism evidence="11 12">
    <name type="scientific">Klebsormidium nitens</name>
    <name type="common">Green alga</name>
    <name type="synonym">Ulothrix nitens</name>
    <dbReference type="NCBI Taxonomy" id="105231"/>
    <lineage>
        <taxon>Eukaryota</taxon>
        <taxon>Viridiplantae</taxon>
        <taxon>Streptophyta</taxon>
        <taxon>Klebsormidiophyceae</taxon>
        <taxon>Klebsormidiales</taxon>
        <taxon>Klebsormidiaceae</taxon>
        <taxon>Klebsormidium</taxon>
    </lineage>
</organism>
<evidence type="ECO:0000256" key="3">
    <source>
        <dbReference type="ARBA" id="ARBA00022528"/>
    </source>
</evidence>
<feature type="transmembrane region" description="Helical" evidence="9">
    <location>
        <begin position="28"/>
        <end position="45"/>
    </location>
</feature>
<evidence type="ECO:0000256" key="8">
    <source>
        <dbReference type="ARBA" id="ARBA00023136"/>
    </source>
</evidence>
<dbReference type="OrthoDB" id="6418713at2759"/>
<keyword evidence="2" id="KW-0813">Transport</keyword>
<dbReference type="Pfam" id="PF03151">
    <property type="entry name" value="TPT"/>
    <property type="match status" value="1"/>
</dbReference>
<dbReference type="GO" id="GO:0015297">
    <property type="term" value="F:antiporter activity"/>
    <property type="evidence" value="ECO:0000318"/>
    <property type="project" value="GO_Central"/>
</dbReference>
<feature type="transmembrane region" description="Helical" evidence="9">
    <location>
        <begin position="128"/>
        <end position="153"/>
    </location>
</feature>
<dbReference type="Proteomes" id="UP000054558">
    <property type="component" value="Unassembled WGS sequence"/>
</dbReference>
<reference evidence="11 12" key="1">
    <citation type="journal article" date="2014" name="Nat. Commun.">
        <title>Klebsormidium flaccidum genome reveals primary factors for plant terrestrial adaptation.</title>
        <authorList>
            <person name="Hori K."/>
            <person name="Maruyama F."/>
            <person name="Fujisawa T."/>
            <person name="Togashi T."/>
            <person name="Yamamoto N."/>
            <person name="Seo M."/>
            <person name="Sato S."/>
            <person name="Yamada T."/>
            <person name="Mori H."/>
            <person name="Tajima N."/>
            <person name="Moriyama T."/>
            <person name="Ikeuchi M."/>
            <person name="Watanabe M."/>
            <person name="Wada H."/>
            <person name="Kobayashi K."/>
            <person name="Saito M."/>
            <person name="Masuda T."/>
            <person name="Sasaki-Sekimoto Y."/>
            <person name="Mashiguchi K."/>
            <person name="Awai K."/>
            <person name="Shimojima M."/>
            <person name="Masuda S."/>
            <person name="Iwai M."/>
            <person name="Nobusawa T."/>
            <person name="Narise T."/>
            <person name="Kondo S."/>
            <person name="Saito H."/>
            <person name="Sato R."/>
            <person name="Murakawa M."/>
            <person name="Ihara Y."/>
            <person name="Oshima-Yamada Y."/>
            <person name="Ohtaka K."/>
            <person name="Satoh M."/>
            <person name="Sonobe K."/>
            <person name="Ishii M."/>
            <person name="Ohtani R."/>
            <person name="Kanamori-Sato M."/>
            <person name="Honoki R."/>
            <person name="Miyazaki D."/>
            <person name="Mochizuki H."/>
            <person name="Umetsu J."/>
            <person name="Higashi K."/>
            <person name="Shibata D."/>
            <person name="Kamiya Y."/>
            <person name="Sato N."/>
            <person name="Nakamura Y."/>
            <person name="Tabata S."/>
            <person name="Ida S."/>
            <person name="Kurokawa K."/>
            <person name="Ohta H."/>
        </authorList>
    </citation>
    <scope>NUCLEOTIDE SEQUENCE [LARGE SCALE GENOMIC DNA]</scope>
    <source>
        <strain evidence="11 12">NIES-2285</strain>
    </source>
</reference>
<dbReference type="AlphaFoldDB" id="A0A1Y1I5U2"/>
<keyword evidence="5 9" id="KW-0812">Transmembrane</keyword>
<dbReference type="GO" id="GO:0046943">
    <property type="term" value="F:carboxylic acid transmembrane transporter activity"/>
    <property type="evidence" value="ECO:0007669"/>
    <property type="project" value="UniProtKB-ARBA"/>
</dbReference>
<keyword evidence="4" id="KW-0934">Plastid</keyword>
<feature type="transmembrane region" description="Helical" evidence="9">
    <location>
        <begin position="165"/>
        <end position="182"/>
    </location>
</feature>
<evidence type="ECO:0000259" key="10">
    <source>
        <dbReference type="Pfam" id="PF03151"/>
    </source>
</evidence>
<dbReference type="GO" id="GO:0055085">
    <property type="term" value="P:transmembrane transport"/>
    <property type="evidence" value="ECO:0000318"/>
    <property type="project" value="GO_Central"/>
</dbReference>
<dbReference type="PANTHER" id="PTHR11132">
    <property type="entry name" value="SOLUTE CARRIER FAMILY 35"/>
    <property type="match status" value="1"/>
</dbReference>
<keyword evidence="3" id="KW-0150">Chloroplast</keyword>
<protein>
    <submittedName>
        <fullName evidence="11">Triose-phosphate / phosphate translocator</fullName>
    </submittedName>
</protein>